<gene>
    <name evidence="3" type="ORF">HXO65_04215</name>
</gene>
<dbReference type="PANTHER" id="PTHR10587">
    <property type="entry name" value="GLYCOSYL TRANSFERASE-RELATED"/>
    <property type="match status" value="1"/>
</dbReference>
<dbReference type="GO" id="GO:0016810">
    <property type="term" value="F:hydrolase activity, acting on carbon-nitrogen (but not peptide) bonds"/>
    <property type="evidence" value="ECO:0007669"/>
    <property type="project" value="InterPro"/>
</dbReference>
<dbReference type="Gene3D" id="3.20.20.370">
    <property type="entry name" value="Glycoside hydrolase/deacetylase"/>
    <property type="match status" value="1"/>
</dbReference>
<feature type="region of interest" description="Disordered" evidence="1">
    <location>
        <begin position="70"/>
        <end position="160"/>
    </location>
</feature>
<proteinExistence type="predicted"/>
<dbReference type="Pfam" id="PF01522">
    <property type="entry name" value="Polysacc_deac_1"/>
    <property type="match status" value="1"/>
</dbReference>
<evidence type="ECO:0000259" key="2">
    <source>
        <dbReference type="PROSITE" id="PS51677"/>
    </source>
</evidence>
<feature type="domain" description="NodB homology" evidence="2">
    <location>
        <begin position="163"/>
        <end position="352"/>
    </location>
</feature>
<organism evidence="3 4">
    <name type="scientific">Rothia mucilaginosa</name>
    <dbReference type="NCBI Taxonomy" id="43675"/>
    <lineage>
        <taxon>Bacteria</taxon>
        <taxon>Bacillati</taxon>
        <taxon>Actinomycetota</taxon>
        <taxon>Actinomycetes</taxon>
        <taxon>Micrococcales</taxon>
        <taxon>Micrococcaceae</taxon>
        <taxon>Rothia</taxon>
    </lineage>
</organism>
<dbReference type="GO" id="GO:0005975">
    <property type="term" value="P:carbohydrate metabolic process"/>
    <property type="evidence" value="ECO:0007669"/>
    <property type="project" value="InterPro"/>
</dbReference>
<reference evidence="3" key="1">
    <citation type="submission" date="2020-04" db="EMBL/GenBank/DDBJ databases">
        <title>Deep metagenomics examines the oral microbiome during advanced dental caries in children, revealing novel taxa and co-occurrences with host molecules.</title>
        <authorList>
            <person name="Baker J.L."/>
            <person name="Morton J.T."/>
            <person name="Dinis M."/>
            <person name="Alvarez R."/>
            <person name="Tran N.C."/>
            <person name="Knight R."/>
            <person name="Edlund A."/>
        </authorList>
    </citation>
    <scope>NUCLEOTIDE SEQUENCE</scope>
    <source>
        <strain evidence="3">JCVI_47_bin.3</strain>
    </source>
</reference>
<evidence type="ECO:0000313" key="4">
    <source>
        <dbReference type="Proteomes" id="UP000785653"/>
    </source>
</evidence>
<dbReference type="SUPFAM" id="SSF88713">
    <property type="entry name" value="Glycoside hydrolase/deacetylase"/>
    <property type="match status" value="1"/>
</dbReference>
<dbReference type="Proteomes" id="UP000785653">
    <property type="component" value="Unassembled WGS sequence"/>
</dbReference>
<protein>
    <submittedName>
        <fullName evidence="3">Polysaccharide deacetylase family protein</fullName>
    </submittedName>
</protein>
<dbReference type="InterPro" id="IPR002509">
    <property type="entry name" value="NODB_dom"/>
</dbReference>
<accession>A0A930LUQ2</accession>
<evidence type="ECO:0000313" key="3">
    <source>
        <dbReference type="EMBL" id="MBF1673397.1"/>
    </source>
</evidence>
<sequence length="352" mass="36950">MNTVPHPETPIAPRQSAIVNPATDHMVSGASARASMGRRELLQHVGTFGLGAVGFGVLGLGLTGCTPSAADDAHGAASVTPSNTPSSSPSGSTSGSASASPSSTPSASSTATPSASATGSATGTPSPTAAASKTASAPATSSNPVPEARAWTGPQTGLPGEGKYIAWTVDDGADPEVVRAYAEFSRRTGTRLTFFINGQYPAFRQHRDLLLPLVKSGQLQIANHTYSHAALTSLTDEQIVQELTRNDEEIRRLFGVSSKPYFRPPYGYYDARVLAAAASCGFTRPVLWYGSLADSSNISSAEVYAYAEKYALAQHIVIGHLNYRGVVSELDRIRALLDRRGLKTVTIRDYYG</sequence>
<dbReference type="EMBL" id="JABZXS010000041">
    <property type="protein sequence ID" value="MBF1673397.1"/>
    <property type="molecule type" value="Genomic_DNA"/>
</dbReference>
<dbReference type="AlphaFoldDB" id="A0A930LUQ2"/>
<feature type="compositionally biased region" description="Low complexity" evidence="1">
    <location>
        <begin position="76"/>
        <end position="146"/>
    </location>
</feature>
<dbReference type="PROSITE" id="PS51677">
    <property type="entry name" value="NODB"/>
    <property type="match status" value="1"/>
</dbReference>
<comment type="caution">
    <text evidence="3">The sequence shown here is derived from an EMBL/GenBank/DDBJ whole genome shotgun (WGS) entry which is preliminary data.</text>
</comment>
<evidence type="ECO:0000256" key="1">
    <source>
        <dbReference type="SAM" id="MobiDB-lite"/>
    </source>
</evidence>
<name>A0A930LUQ2_9MICC</name>
<dbReference type="CDD" id="cd10917">
    <property type="entry name" value="CE4_NodB_like_6s_7s"/>
    <property type="match status" value="1"/>
</dbReference>
<dbReference type="InterPro" id="IPR011330">
    <property type="entry name" value="Glyco_hydro/deAcase_b/a-brl"/>
</dbReference>
<dbReference type="InterPro" id="IPR050248">
    <property type="entry name" value="Polysacc_deacetylase_ArnD"/>
</dbReference>